<organism evidence="7 8">
    <name type="scientific">Cymbomonas tetramitiformis</name>
    <dbReference type="NCBI Taxonomy" id="36881"/>
    <lineage>
        <taxon>Eukaryota</taxon>
        <taxon>Viridiplantae</taxon>
        <taxon>Chlorophyta</taxon>
        <taxon>Pyramimonadophyceae</taxon>
        <taxon>Pyramimonadales</taxon>
        <taxon>Pyramimonadaceae</taxon>
        <taxon>Cymbomonas</taxon>
    </lineage>
</organism>
<keyword evidence="5" id="KW-0206">Cytoskeleton</keyword>
<keyword evidence="8" id="KW-1185">Reference proteome</keyword>
<evidence type="ECO:0000256" key="6">
    <source>
        <dbReference type="SAM" id="MobiDB-lite"/>
    </source>
</evidence>
<evidence type="ECO:0000313" key="7">
    <source>
        <dbReference type="EMBL" id="KAK3279532.1"/>
    </source>
</evidence>
<dbReference type="AlphaFoldDB" id="A0AAE0GK04"/>
<protein>
    <submittedName>
        <fullName evidence="7">Uncharacterized protein</fullName>
    </submittedName>
</protein>
<evidence type="ECO:0000256" key="4">
    <source>
        <dbReference type="ARBA" id="ARBA00023054"/>
    </source>
</evidence>
<comment type="similarity">
    <text evidence="2">Belongs to the BRK1 family.</text>
</comment>
<sequence length="106" mass="11974">MRTVEKHQSLSGDLCAPQVDVVAAVQKDWDHREFVEILRTSVQRLAEFLSNFDSSARGKLAGLNEKLTRLERKMEFVEAVLSTTEPRKKKSSKRVETIELDGANAT</sequence>
<comment type="caution">
    <text evidence="7">The sequence shown here is derived from an EMBL/GenBank/DDBJ whole genome shotgun (WGS) entry which is preliminary data.</text>
</comment>
<feature type="region of interest" description="Disordered" evidence="6">
    <location>
        <begin position="83"/>
        <end position="106"/>
    </location>
</feature>
<dbReference type="GO" id="GO:0007015">
    <property type="term" value="P:actin filament organization"/>
    <property type="evidence" value="ECO:0007669"/>
    <property type="project" value="InterPro"/>
</dbReference>
<keyword evidence="4" id="KW-0175">Coiled coil</keyword>
<dbReference type="GO" id="GO:0031209">
    <property type="term" value="C:SCAR complex"/>
    <property type="evidence" value="ECO:0007669"/>
    <property type="project" value="InterPro"/>
</dbReference>
<name>A0AAE0GK04_9CHLO</name>
<keyword evidence="3" id="KW-0963">Cytoplasm</keyword>
<dbReference type="GO" id="GO:0005856">
    <property type="term" value="C:cytoskeleton"/>
    <property type="evidence" value="ECO:0007669"/>
    <property type="project" value="UniProtKB-SubCell"/>
</dbReference>
<dbReference type="PANTHER" id="PTHR33668">
    <property type="entry name" value="PROTEIN BRICK1"/>
    <property type="match status" value="1"/>
</dbReference>
<evidence type="ECO:0000256" key="3">
    <source>
        <dbReference type="ARBA" id="ARBA00022490"/>
    </source>
</evidence>
<evidence type="ECO:0000256" key="5">
    <source>
        <dbReference type="ARBA" id="ARBA00023212"/>
    </source>
</evidence>
<dbReference type="PANTHER" id="PTHR33668:SF1">
    <property type="entry name" value="PROTEIN BRICK1"/>
    <property type="match status" value="1"/>
</dbReference>
<gene>
    <name evidence="7" type="ORF">CYMTET_12591</name>
</gene>
<dbReference type="GO" id="GO:0044877">
    <property type="term" value="F:protein-containing complex binding"/>
    <property type="evidence" value="ECO:0007669"/>
    <property type="project" value="InterPro"/>
</dbReference>
<evidence type="ECO:0000313" key="8">
    <source>
        <dbReference type="Proteomes" id="UP001190700"/>
    </source>
</evidence>
<dbReference type="GO" id="GO:0048870">
    <property type="term" value="P:cell motility"/>
    <property type="evidence" value="ECO:0007669"/>
    <property type="project" value="TreeGrafter"/>
</dbReference>
<dbReference type="EMBL" id="LGRX02004810">
    <property type="protein sequence ID" value="KAK3279532.1"/>
    <property type="molecule type" value="Genomic_DNA"/>
</dbReference>
<reference evidence="7 8" key="1">
    <citation type="journal article" date="2015" name="Genome Biol. Evol.">
        <title>Comparative Genomics of a Bacterivorous Green Alga Reveals Evolutionary Causalities and Consequences of Phago-Mixotrophic Mode of Nutrition.</title>
        <authorList>
            <person name="Burns J.A."/>
            <person name="Paasch A."/>
            <person name="Narechania A."/>
            <person name="Kim E."/>
        </authorList>
    </citation>
    <scope>NUCLEOTIDE SEQUENCE [LARGE SCALE GENOMIC DNA]</scope>
    <source>
        <strain evidence="7 8">PLY_AMNH</strain>
    </source>
</reference>
<dbReference type="GO" id="GO:0008064">
    <property type="term" value="P:regulation of actin polymerization or depolymerization"/>
    <property type="evidence" value="ECO:0007669"/>
    <property type="project" value="TreeGrafter"/>
</dbReference>
<evidence type="ECO:0000256" key="2">
    <source>
        <dbReference type="ARBA" id="ARBA00005620"/>
    </source>
</evidence>
<comment type="subcellular location">
    <subcellularLocation>
        <location evidence="1">Cytoplasm</location>
        <location evidence="1">Cytoskeleton</location>
    </subcellularLocation>
</comment>
<accession>A0AAE0GK04</accession>
<evidence type="ECO:0000256" key="1">
    <source>
        <dbReference type="ARBA" id="ARBA00004245"/>
    </source>
</evidence>
<dbReference type="Proteomes" id="UP001190700">
    <property type="component" value="Unassembled WGS sequence"/>
</dbReference>
<dbReference type="Gene3D" id="1.20.5.110">
    <property type="match status" value="1"/>
</dbReference>
<dbReference type="InterPro" id="IPR033378">
    <property type="entry name" value="BRICK1"/>
</dbReference>
<proteinExistence type="inferred from homology"/>